<evidence type="ECO:0000313" key="4">
    <source>
        <dbReference type="EMBL" id="KII62425.1"/>
    </source>
</evidence>
<dbReference type="InterPro" id="IPR023796">
    <property type="entry name" value="Serpin_dom"/>
</dbReference>
<dbReference type="EMBL" id="JWZT01004982">
    <property type="protein sequence ID" value="KII62425.1"/>
    <property type="molecule type" value="Genomic_DNA"/>
</dbReference>
<dbReference type="PANTHER" id="PTHR11461:SF211">
    <property type="entry name" value="GH10112P-RELATED"/>
    <property type="match status" value="1"/>
</dbReference>
<reference evidence="4 5" key="1">
    <citation type="journal article" date="2014" name="Genome Biol. Evol.">
        <title>The genome of the myxosporean Thelohanellus kitauei shows adaptations to nutrient acquisition within its fish host.</title>
        <authorList>
            <person name="Yang Y."/>
            <person name="Xiong J."/>
            <person name="Zhou Z."/>
            <person name="Huo F."/>
            <person name="Miao W."/>
            <person name="Ran C."/>
            <person name="Liu Y."/>
            <person name="Zhang J."/>
            <person name="Feng J."/>
            <person name="Wang M."/>
            <person name="Wang M."/>
            <person name="Wang L."/>
            <person name="Yao B."/>
        </authorList>
    </citation>
    <scope>NUCLEOTIDE SEQUENCE [LARGE SCALE GENOMIC DNA]</scope>
    <source>
        <strain evidence="4">Wuqing</strain>
    </source>
</reference>
<dbReference type="Gene3D" id="2.30.39.10">
    <property type="entry name" value="Alpha-1-antitrypsin, domain 1"/>
    <property type="match status" value="1"/>
</dbReference>
<sequence length="379" mass="44266">MSIEVVNDFILALAKKIFWIASFRGNMSFNGLTAYLLLAIISIGVDNNAKDQLIEILKQNFDVLSNISLWHDSHIAELFLVLRDELLTEFTVYNLVFHGCKVRKNFKDMAKETLNIRFDRINSTKFKRATSILNHRVQQYVENLHQDIFVGRWNFKQPLLVFVNVASFNKYWHVPVRKVNTRREVFFRSSIRKHTVFMMSMIGLFRFTTREGFDVAFLNYDESEIVAAVIVPTDFTDVAELFNRFKYHDLQTLYNESEPRRMLIKLPKFNMFINIGLRDTLMNMEIKEIFQNQTQNINRISKDASFIDQIFQVSMISIDEEGTWSNPIVTQPPVFSEGPTINEEVSIVANIPFIFILFHPGLKFICSMTVVKYPNVAPR</sequence>
<dbReference type="OrthoDB" id="9440847at2759"/>
<feature type="domain" description="Serpin" evidence="3">
    <location>
        <begin position="11"/>
        <end position="374"/>
    </location>
</feature>
<dbReference type="InterPro" id="IPR000215">
    <property type="entry name" value="Serpin_fam"/>
</dbReference>
<evidence type="ECO:0000259" key="3">
    <source>
        <dbReference type="SMART" id="SM00093"/>
    </source>
</evidence>
<dbReference type="SUPFAM" id="SSF56574">
    <property type="entry name" value="Serpins"/>
    <property type="match status" value="1"/>
</dbReference>
<dbReference type="GO" id="GO:0005615">
    <property type="term" value="C:extracellular space"/>
    <property type="evidence" value="ECO:0007669"/>
    <property type="project" value="InterPro"/>
</dbReference>
<dbReference type="AlphaFoldDB" id="A0A0C2M5S1"/>
<protein>
    <submittedName>
        <fullName evidence="4">Glia-derived nexin</fullName>
    </submittedName>
</protein>
<accession>A0A0C2M5S1</accession>
<name>A0A0C2M5S1_THEKT</name>
<dbReference type="PANTHER" id="PTHR11461">
    <property type="entry name" value="SERINE PROTEASE INHIBITOR, SERPIN"/>
    <property type="match status" value="1"/>
</dbReference>
<dbReference type="SMART" id="SM00093">
    <property type="entry name" value="SERPIN"/>
    <property type="match status" value="1"/>
</dbReference>
<organism evidence="4 5">
    <name type="scientific">Thelohanellus kitauei</name>
    <name type="common">Myxosporean</name>
    <dbReference type="NCBI Taxonomy" id="669202"/>
    <lineage>
        <taxon>Eukaryota</taxon>
        <taxon>Metazoa</taxon>
        <taxon>Cnidaria</taxon>
        <taxon>Myxozoa</taxon>
        <taxon>Myxosporea</taxon>
        <taxon>Bivalvulida</taxon>
        <taxon>Platysporina</taxon>
        <taxon>Myxobolidae</taxon>
        <taxon>Thelohanellus</taxon>
    </lineage>
</organism>
<dbReference type="Gene3D" id="3.30.497.10">
    <property type="entry name" value="Antithrombin, subunit I, domain 2"/>
    <property type="match status" value="1"/>
</dbReference>
<evidence type="ECO:0000256" key="1">
    <source>
        <dbReference type="ARBA" id="ARBA00009500"/>
    </source>
</evidence>
<evidence type="ECO:0000313" key="5">
    <source>
        <dbReference type="Proteomes" id="UP000031668"/>
    </source>
</evidence>
<comment type="similarity">
    <text evidence="1 2">Belongs to the serpin family.</text>
</comment>
<keyword evidence="5" id="KW-1185">Reference proteome</keyword>
<dbReference type="Proteomes" id="UP000031668">
    <property type="component" value="Unassembled WGS sequence"/>
</dbReference>
<comment type="caution">
    <text evidence="4">The sequence shown here is derived from an EMBL/GenBank/DDBJ whole genome shotgun (WGS) entry which is preliminary data.</text>
</comment>
<gene>
    <name evidence="4" type="ORF">RF11_16235</name>
</gene>
<dbReference type="InterPro" id="IPR036186">
    <property type="entry name" value="Serpin_sf"/>
</dbReference>
<dbReference type="InterPro" id="IPR042178">
    <property type="entry name" value="Serpin_sf_1"/>
</dbReference>
<dbReference type="InterPro" id="IPR042185">
    <property type="entry name" value="Serpin_sf_2"/>
</dbReference>
<dbReference type="Pfam" id="PF00079">
    <property type="entry name" value="Serpin"/>
    <property type="match status" value="1"/>
</dbReference>
<proteinExistence type="inferred from homology"/>
<evidence type="ECO:0000256" key="2">
    <source>
        <dbReference type="RuleBase" id="RU000411"/>
    </source>
</evidence>
<dbReference type="GO" id="GO:0004867">
    <property type="term" value="F:serine-type endopeptidase inhibitor activity"/>
    <property type="evidence" value="ECO:0007669"/>
    <property type="project" value="InterPro"/>
</dbReference>